<comment type="caution">
    <text evidence="15">The sequence shown here is derived from an EMBL/GenBank/DDBJ whole genome shotgun (WGS) entry which is preliminary data.</text>
</comment>
<feature type="domain" description="D-serine dehydratase-like" evidence="14">
    <location>
        <begin position="275"/>
        <end position="377"/>
    </location>
</feature>
<evidence type="ECO:0000256" key="11">
    <source>
        <dbReference type="ARBA" id="ARBA00066349"/>
    </source>
</evidence>
<reference evidence="15" key="1">
    <citation type="journal article" date="2021" name="IMA Fungus">
        <title>Genomic characterization of three marine fungi, including Emericellopsis atlantica sp. nov. with signatures of a generalist lifestyle and marine biomass degradation.</title>
        <authorList>
            <person name="Hagestad O.C."/>
            <person name="Hou L."/>
            <person name="Andersen J.H."/>
            <person name="Hansen E.H."/>
            <person name="Altermark B."/>
            <person name="Li C."/>
            <person name="Kuhnert E."/>
            <person name="Cox R.J."/>
            <person name="Crous P.W."/>
            <person name="Spatafora J.W."/>
            <person name="Lail K."/>
            <person name="Amirebrahimi M."/>
            <person name="Lipzen A."/>
            <person name="Pangilinan J."/>
            <person name="Andreopoulos W."/>
            <person name="Hayes R.D."/>
            <person name="Ng V."/>
            <person name="Grigoriev I.V."/>
            <person name="Jackson S.A."/>
            <person name="Sutton T.D.S."/>
            <person name="Dobson A.D.W."/>
            <person name="Rama T."/>
        </authorList>
    </citation>
    <scope>NUCLEOTIDE SEQUENCE</scope>
    <source>
        <strain evidence="15">TS7</strain>
    </source>
</reference>
<evidence type="ECO:0000313" key="16">
    <source>
        <dbReference type="Proteomes" id="UP000887229"/>
    </source>
</evidence>
<comment type="cofactor">
    <cofactor evidence="1">
        <name>pyridoxal 5'-phosphate</name>
        <dbReference type="ChEBI" id="CHEBI:597326"/>
    </cofactor>
</comment>
<dbReference type="RefSeq" id="XP_046122043.1">
    <property type="nucleotide sequence ID" value="XM_046264607.1"/>
</dbReference>
<dbReference type="InterPro" id="IPR051466">
    <property type="entry name" value="D-amino_acid_metab_enzyme"/>
</dbReference>
<dbReference type="Gene3D" id="2.40.37.20">
    <property type="entry name" value="D-serine dehydratase-like domain"/>
    <property type="match status" value="1"/>
</dbReference>
<evidence type="ECO:0000256" key="7">
    <source>
        <dbReference type="ARBA" id="ARBA00022898"/>
    </source>
</evidence>
<accession>A0A9P8CSI1</accession>
<name>A0A9P8CSI1_9HYPO</name>
<dbReference type="GO" id="GO:0009636">
    <property type="term" value="P:response to toxic substance"/>
    <property type="evidence" value="ECO:0007669"/>
    <property type="project" value="UniProtKB-KW"/>
</dbReference>
<comment type="cofactor">
    <cofactor evidence="2">
        <name>Zn(2+)</name>
        <dbReference type="ChEBI" id="CHEBI:29105"/>
    </cofactor>
</comment>
<dbReference type="InterPro" id="IPR042208">
    <property type="entry name" value="D-ser_dehydrat-like_sf"/>
</dbReference>
<dbReference type="GO" id="GO:0008721">
    <property type="term" value="F:D-serine ammonia-lyase activity"/>
    <property type="evidence" value="ECO:0007669"/>
    <property type="project" value="UniProtKB-EC"/>
</dbReference>
<keyword evidence="7" id="KW-0663">Pyridoxal phosphate</keyword>
<protein>
    <recommendedName>
        <fullName evidence="12">D-serine dehydratase</fullName>
        <ecNumber evidence="11">4.3.1.18</ecNumber>
    </recommendedName>
    <alternativeName>
        <fullName evidence="13">D-serine deaminase</fullName>
    </alternativeName>
</protein>
<evidence type="ECO:0000256" key="4">
    <source>
        <dbReference type="ARBA" id="ARBA00022575"/>
    </source>
</evidence>
<dbReference type="Proteomes" id="UP000887229">
    <property type="component" value="Unassembled WGS sequence"/>
</dbReference>
<evidence type="ECO:0000256" key="3">
    <source>
        <dbReference type="ARBA" id="ARBA00005323"/>
    </source>
</evidence>
<evidence type="ECO:0000256" key="2">
    <source>
        <dbReference type="ARBA" id="ARBA00001947"/>
    </source>
</evidence>
<comment type="function">
    <text evidence="10">Catalyzes the conversion of D-serine to pyruvate and ammonia. May play a role in D-serine detoxification.</text>
</comment>
<dbReference type="InterPro" id="IPR001608">
    <property type="entry name" value="Ala_racemase_N"/>
</dbReference>
<evidence type="ECO:0000256" key="1">
    <source>
        <dbReference type="ARBA" id="ARBA00001933"/>
    </source>
</evidence>
<comment type="catalytic activity">
    <reaction evidence="9">
        <text>D-serine = pyruvate + NH4(+)</text>
        <dbReference type="Rhea" id="RHEA:13977"/>
        <dbReference type="ChEBI" id="CHEBI:15361"/>
        <dbReference type="ChEBI" id="CHEBI:28938"/>
        <dbReference type="ChEBI" id="CHEBI:35247"/>
        <dbReference type="EC" id="4.3.1.18"/>
    </reaction>
    <physiologicalReaction direction="left-to-right" evidence="9">
        <dbReference type="Rhea" id="RHEA:13978"/>
    </physiologicalReaction>
</comment>
<organism evidence="15 16">
    <name type="scientific">Emericellopsis atlantica</name>
    <dbReference type="NCBI Taxonomy" id="2614577"/>
    <lineage>
        <taxon>Eukaryota</taxon>
        <taxon>Fungi</taxon>
        <taxon>Dikarya</taxon>
        <taxon>Ascomycota</taxon>
        <taxon>Pezizomycotina</taxon>
        <taxon>Sordariomycetes</taxon>
        <taxon>Hypocreomycetidae</taxon>
        <taxon>Hypocreales</taxon>
        <taxon>Bionectriaceae</taxon>
        <taxon>Emericellopsis</taxon>
    </lineage>
</organism>
<dbReference type="Gene3D" id="3.20.20.10">
    <property type="entry name" value="Alanine racemase"/>
    <property type="match status" value="1"/>
</dbReference>
<evidence type="ECO:0000256" key="6">
    <source>
        <dbReference type="ARBA" id="ARBA00022833"/>
    </source>
</evidence>
<evidence type="ECO:0000256" key="9">
    <source>
        <dbReference type="ARBA" id="ARBA00051198"/>
    </source>
</evidence>
<evidence type="ECO:0000256" key="5">
    <source>
        <dbReference type="ARBA" id="ARBA00022723"/>
    </source>
</evidence>
<gene>
    <name evidence="15" type="ORF">F5Z01DRAFT_670769</name>
</gene>
<dbReference type="InterPro" id="IPR026956">
    <property type="entry name" value="D-ser_dehydrat-like_dom"/>
</dbReference>
<dbReference type="EMBL" id="MU251244">
    <property type="protein sequence ID" value="KAG9258119.1"/>
    <property type="molecule type" value="Genomic_DNA"/>
</dbReference>
<dbReference type="GO" id="GO:0036088">
    <property type="term" value="P:D-serine catabolic process"/>
    <property type="evidence" value="ECO:0007669"/>
    <property type="project" value="TreeGrafter"/>
</dbReference>
<dbReference type="Pfam" id="PF01168">
    <property type="entry name" value="Ala_racemase_N"/>
    <property type="match status" value="1"/>
</dbReference>
<evidence type="ECO:0000256" key="8">
    <source>
        <dbReference type="ARBA" id="ARBA00023239"/>
    </source>
</evidence>
<dbReference type="PANTHER" id="PTHR28004:SF2">
    <property type="entry name" value="D-SERINE DEHYDRATASE"/>
    <property type="match status" value="1"/>
</dbReference>
<dbReference type="PANTHER" id="PTHR28004">
    <property type="entry name" value="ZGC:162816-RELATED"/>
    <property type="match status" value="1"/>
</dbReference>
<dbReference type="SMART" id="SM01119">
    <property type="entry name" value="D-ser_dehydrat"/>
    <property type="match status" value="1"/>
</dbReference>
<evidence type="ECO:0000256" key="12">
    <source>
        <dbReference type="ARBA" id="ARBA00069616"/>
    </source>
</evidence>
<keyword evidence="6" id="KW-0862">Zinc</keyword>
<dbReference type="InterPro" id="IPR029066">
    <property type="entry name" value="PLP-binding_barrel"/>
</dbReference>
<sequence>MDHALEHHKTYIGRPASELPSPALVLSLPVMKKNIGTLHDDVEKMGLGFRPHVKTLKSLELTRMMLANGKYRSIVASTIPEIKGSLPLVAEGILDECLYGLPVYPSILPQLTALRTSLRVLLLVDHESQLSILEKDSSSSQPWDVFIKLDVGSHRAGVAPQSDTLHALVRAAEASPAVNIYGFYCHANHSYAGRTRAEAEETLRIEWDSVISAAKLLPSDRRLVASVGATPTAHVVESLRADAPSNIELELHAGNFPCNDLQQVSTGVISMQDQAARVLADVVSVYPGERNEALLNAGVTSLSRETSPGFPGFGRVVGKEDTWGVVRMSQEHGILGWIGEGEARKIEEVFSVGERAMVWCNHVCITAAAFFVYFVVDGDDIVRETWMPWKGW</sequence>
<dbReference type="GO" id="GO:0046872">
    <property type="term" value="F:metal ion binding"/>
    <property type="evidence" value="ECO:0007669"/>
    <property type="project" value="UniProtKB-KW"/>
</dbReference>
<dbReference type="EC" id="4.3.1.18" evidence="11"/>
<evidence type="ECO:0000256" key="10">
    <source>
        <dbReference type="ARBA" id="ARBA00055764"/>
    </source>
</evidence>
<evidence type="ECO:0000256" key="13">
    <source>
        <dbReference type="ARBA" id="ARBA00075219"/>
    </source>
</evidence>
<keyword evidence="4" id="KW-0216">Detoxification</keyword>
<keyword evidence="8" id="KW-0456">Lyase</keyword>
<proteinExistence type="inferred from homology"/>
<keyword evidence="5" id="KW-0479">Metal-binding</keyword>
<evidence type="ECO:0000259" key="14">
    <source>
        <dbReference type="SMART" id="SM01119"/>
    </source>
</evidence>
<dbReference type="AlphaFoldDB" id="A0A9P8CSI1"/>
<keyword evidence="16" id="KW-1185">Reference proteome</keyword>
<evidence type="ECO:0000313" key="15">
    <source>
        <dbReference type="EMBL" id="KAG9258119.1"/>
    </source>
</evidence>
<dbReference type="FunFam" id="3.20.20.10:FF:000016">
    <property type="entry name" value="D-serine dehydratase"/>
    <property type="match status" value="1"/>
</dbReference>
<dbReference type="SUPFAM" id="SSF51419">
    <property type="entry name" value="PLP-binding barrel"/>
    <property type="match status" value="1"/>
</dbReference>
<dbReference type="Pfam" id="PF14031">
    <property type="entry name" value="D-ser_dehydrat"/>
    <property type="match status" value="1"/>
</dbReference>
<dbReference type="OrthoDB" id="20198at2759"/>
<comment type="similarity">
    <text evidence="3">Belongs to the DSD1 family.</text>
</comment>
<dbReference type="GeneID" id="70295510"/>